<dbReference type="Proteomes" id="UP000078560">
    <property type="component" value="Unassembled WGS sequence"/>
</dbReference>
<gene>
    <name evidence="3" type="ORF">POVCU1_000880</name>
    <name evidence="2" type="ORF">POVCU2_0000840</name>
</gene>
<feature type="region of interest" description="Disordered" evidence="1">
    <location>
        <begin position="60"/>
        <end position="84"/>
    </location>
</feature>
<name>A0A1A8VHM0_PLAOA</name>
<proteinExistence type="predicted"/>
<dbReference type="EMBL" id="FLQV01000022">
    <property type="protein sequence ID" value="SBS80425.1"/>
    <property type="molecule type" value="Genomic_DNA"/>
</dbReference>
<accession>A0A1A8VHM0</accession>
<dbReference type="AlphaFoldDB" id="A0A1A8VHM0"/>
<evidence type="ECO:0000313" key="5">
    <source>
        <dbReference type="Proteomes" id="UP000078560"/>
    </source>
</evidence>
<evidence type="ECO:0000313" key="2">
    <source>
        <dbReference type="EMBL" id="SBS79898.1"/>
    </source>
</evidence>
<reference evidence="4 5" key="1">
    <citation type="submission" date="2016-05" db="EMBL/GenBank/DDBJ databases">
        <authorList>
            <person name="Naeem Raeece"/>
        </authorList>
    </citation>
    <scope>NUCLEOTIDE SEQUENCE [LARGE SCALE GENOMIC DNA]</scope>
</reference>
<protein>
    <submittedName>
        <fullName evidence="2">Uncharacterized protein</fullName>
    </submittedName>
</protein>
<dbReference type="EMBL" id="FLQU01000009">
    <property type="protein sequence ID" value="SBS79898.1"/>
    <property type="molecule type" value="Genomic_DNA"/>
</dbReference>
<evidence type="ECO:0000313" key="4">
    <source>
        <dbReference type="Proteomes" id="UP000078546"/>
    </source>
</evidence>
<organism evidence="2 5">
    <name type="scientific">Plasmodium ovale curtisi</name>
    <dbReference type="NCBI Taxonomy" id="864141"/>
    <lineage>
        <taxon>Eukaryota</taxon>
        <taxon>Sar</taxon>
        <taxon>Alveolata</taxon>
        <taxon>Apicomplexa</taxon>
        <taxon>Aconoidasida</taxon>
        <taxon>Haemosporida</taxon>
        <taxon>Plasmodiidae</taxon>
        <taxon>Plasmodium</taxon>
        <taxon>Plasmodium (Plasmodium)</taxon>
    </lineage>
</organism>
<dbReference type="Proteomes" id="UP000078546">
    <property type="component" value="Unassembled WGS sequence"/>
</dbReference>
<sequence length="97" mass="10845">MAAIGSAKKIGVNTYSGSLKKKNRDTTMLYIIMPLSRSYASTVPIYAYIKLKDDQTAKHVSQFSKNKKGKPVGSGSIRSSLGRWRREKRVNSLPSYM</sequence>
<evidence type="ECO:0000256" key="1">
    <source>
        <dbReference type="SAM" id="MobiDB-lite"/>
    </source>
</evidence>
<evidence type="ECO:0000313" key="3">
    <source>
        <dbReference type="EMBL" id="SBS80425.1"/>
    </source>
</evidence>
<reference evidence="2" key="2">
    <citation type="submission" date="2016-05" db="EMBL/GenBank/DDBJ databases">
        <authorList>
            <person name="Lavstsen T."/>
            <person name="Jespersen J.S."/>
        </authorList>
    </citation>
    <scope>NUCLEOTIDE SEQUENCE [LARGE SCALE GENOMIC DNA]</scope>
</reference>